<dbReference type="Gene3D" id="2.60.120.10">
    <property type="entry name" value="Jelly Rolls"/>
    <property type="match status" value="1"/>
</dbReference>
<dbReference type="SUPFAM" id="SSF51182">
    <property type="entry name" value="RmlC-like cupins"/>
    <property type="match status" value="1"/>
</dbReference>
<evidence type="ECO:0000259" key="2">
    <source>
        <dbReference type="Pfam" id="PF07883"/>
    </source>
</evidence>
<accession>A0A3P3XN69</accession>
<evidence type="ECO:0000313" key="3">
    <source>
        <dbReference type="EMBL" id="SLM17694.1"/>
    </source>
</evidence>
<reference evidence="3" key="1">
    <citation type="submission" date="2017-02" db="EMBL/GenBank/DDBJ databases">
        <authorList>
            <person name="Regsiter A."/>
            <person name="William W."/>
        </authorList>
    </citation>
    <scope>NUCLEOTIDE SEQUENCE</scope>
    <source>
        <strain evidence="3">BdmA 4</strain>
    </source>
</reference>
<name>A0A3P3XN69_9SPIR</name>
<dbReference type="PANTHER" id="PTHR35848">
    <property type="entry name" value="OXALATE-BINDING PROTEIN"/>
    <property type="match status" value="1"/>
</dbReference>
<dbReference type="InterPro" id="IPR014710">
    <property type="entry name" value="RmlC-like_jellyroll"/>
</dbReference>
<dbReference type="Pfam" id="PF07883">
    <property type="entry name" value="Cupin_2"/>
    <property type="match status" value="1"/>
</dbReference>
<proteinExistence type="predicted"/>
<evidence type="ECO:0000256" key="1">
    <source>
        <dbReference type="ARBA" id="ARBA00022723"/>
    </source>
</evidence>
<feature type="domain" description="Cupin type-2" evidence="2">
    <location>
        <begin position="37"/>
        <end position="107"/>
    </location>
</feature>
<gene>
    <name evidence="3" type="ORF">SPIRO4BDMA_40263</name>
</gene>
<dbReference type="InterPro" id="IPR013096">
    <property type="entry name" value="Cupin_2"/>
</dbReference>
<dbReference type="AlphaFoldDB" id="A0A3P3XN69"/>
<dbReference type="GO" id="GO:0046872">
    <property type="term" value="F:metal ion binding"/>
    <property type="evidence" value="ECO:0007669"/>
    <property type="project" value="UniProtKB-KW"/>
</dbReference>
<dbReference type="EMBL" id="FWDO01000004">
    <property type="protein sequence ID" value="SLM17694.1"/>
    <property type="molecule type" value="Genomic_DNA"/>
</dbReference>
<sequence length="128" mass="14213">MKIVHESQVPEIQVPGRYLRWIADAKSLQPEFLTSCVMRVSAGETVKPAHAHPDGEELIYVISGEGKVYVDGEVQVLKPGTAVLFQKNSIHMVRNSGTEEMKVICFFAPPASLDTYEFHPEVSFPEGI</sequence>
<organism evidence="3">
    <name type="scientific">uncultured spirochete</name>
    <dbReference type="NCBI Taxonomy" id="156406"/>
    <lineage>
        <taxon>Bacteria</taxon>
        <taxon>Pseudomonadati</taxon>
        <taxon>Spirochaetota</taxon>
        <taxon>Spirochaetia</taxon>
        <taxon>Spirochaetales</taxon>
        <taxon>environmental samples</taxon>
    </lineage>
</organism>
<keyword evidence="1" id="KW-0479">Metal-binding</keyword>
<dbReference type="InterPro" id="IPR011051">
    <property type="entry name" value="RmlC_Cupin_sf"/>
</dbReference>
<protein>
    <submittedName>
        <fullName evidence="3">Cupin 2, conserved barrel domain protein</fullName>
    </submittedName>
</protein>
<dbReference type="PANTHER" id="PTHR35848:SF6">
    <property type="entry name" value="CUPIN TYPE-2 DOMAIN-CONTAINING PROTEIN"/>
    <property type="match status" value="1"/>
</dbReference>
<dbReference type="InterPro" id="IPR051610">
    <property type="entry name" value="GPI/OXD"/>
</dbReference>